<dbReference type="Pfam" id="PF11751">
    <property type="entry name" value="PorP_SprF"/>
    <property type="match status" value="1"/>
</dbReference>
<dbReference type="Proteomes" id="UP000186917">
    <property type="component" value="Unassembled WGS sequence"/>
</dbReference>
<keyword evidence="3" id="KW-1185">Reference proteome</keyword>
<dbReference type="NCBIfam" id="TIGR03519">
    <property type="entry name" value="T9SS_PorP_fam"/>
    <property type="match status" value="1"/>
</dbReference>
<feature type="signal peptide" evidence="1">
    <location>
        <begin position="1"/>
        <end position="43"/>
    </location>
</feature>
<evidence type="ECO:0000313" key="3">
    <source>
        <dbReference type="Proteomes" id="UP000186917"/>
    </source>
</evidence>
<feature type="chain" id="PRO_5012365373" evidence="1">
    <location>
        <begin position="44"/>
        <end position="353"/>
    </location>
</feature>
<dbReference type="EMBL" id="FTOR01000001">
    <property type="protein sequence ID" value="SIS60054.1"/>
    <property type="molecule type" value="Genomic_DNA"/>
</dbReference>
<accession>A0A1N7KF09</accession>
<dbReference type="STRING" id="477680.SAMN05421788_101150"/>
<dbReference type="AlphaFoldDB" id="A0A1N7KF09"/>
<evidence type="ECO:0000256" key="1">
    <source>
        <dbReference type="SAM" id="SignalP"/>
    </source>
</evidence>
<organism evidence="2 3">
    <name type="scientific">Filimonas lacunae</name>
    <dbReference type="NCBI Taxonomy" id="477680"/>
    <lineage>
        <taxon>Bacteria</taxon>
        <taxon>Pseudomonadati</taxon>
        <taxon>Bacteroidota</taxon>
        <taxon>Chitinophagia</taxon>
        <taxon>Chitinophagales</taxon>
        <taxon>Chitinophagaceae</taxon>
        <taxon>Filimonas</taxon>
    </lineage>
</organism>
<sequence length="353" mass="39456">MDTEIKLTMKRVMMEKNTIMKSCKRTGLLLLMLVAVFSSRAQQDVQFSQYVFNPLFINPAYSGYRGDTYISGIYRQQWVGMPGAPKTAAASVDWLVPGREERMAFSAKVMSDKLGPQSTLYASGGYAYRIPLDDLGSKRLCIGFGVGITQYSIDGTAFKYVDNNDAAVPVTKTSKLVPDANVGVYYYTPKWYFGVAANDLLATSTADIKYSWSSQTFKSMERSAHLYLTSGFVVPLSPVVKLKPSILWKEDFKGPSNVDINAFLLLHDILWLGGSYRTGLRIWNQADLQSNLENKDAFAAIVEVYATPTLRIGYAYDFSVSKMNPYQSGTHEISFGMRVLAKKAKRALSPRYF</sequence>
<dbReference type="OrthoDB" id="626665at2"/>
<gene>
    <name evidence="2" type="ORF">SAMN05421788_101150</name>
</gene>
<dbReference type="InterPro" id="IPR019861">
    <property type="entry name" value="PorP/SprF_Bacteroidetes"/>
</dbReference>
<protein>
    <submittedName>
        <fullName evidence="2">Type IX secretion system membrane protein, PorP/SprF family</fullName>
    </submittedName>
</protein>
<reference evidence="3" key="1">
    <citation type="submission" date="2017-01" db="EMBL/GenBank/DDBJ databases">
        <authorList>
            <person name="Varghese N."/>
            <person name="Submissions S."/>
        </authorList>
    </citation>
    <scope>NUCLEOTIDE SEQUENCE [LARGE SCALE GENOMIC DNA]</scope>
    <source>
        <strain evidence="3">DSM 21054</strain>
    </source>
</reference>
<evidence type="ECO:0000313" key="2">
    <source>
        <dbReference type="EMBL" id="SIS60054.1"/>
    </source>
</evidence>
<proteinExistence type="predicted"/>
<keyword evidence="1" id="KW-0732">Signal</keyword>
<name>A0A1N7KF09_9BACT</name>